<dbReference type="NCBIfam" id="NF005559">
    <property type="entry name" value="PRK07231.1"/>
    <property type="match status" value="1"/>
</dbReference>
<sequence length="257" mass="26731">MSILENFRLDGNVAIVTGAGKGIGRAIALGLAEAGADVAVASRTAGDIDKVAEEIRALGRKAIAVPTDVTKMESLEALADQTVSELGSLSIWVSNAGGLPDGTPRYLTRTPEDKWDAQIDLNLKSVWMGAVVAAKHMADNGGSIINISSRAAIGGQIKNGPYGASKAATNSLTQTLSLELAPKIRVNAVAPGPIPTENFDESMGIDSDEKRQALLKQFQIPLARFGAEEDIASAVVYMASPAAGWVTGQCLFVTGGR</sequence>
<dbReference type="STRING" id="1123272.SAMN02745824_0336"/>
<dbReference type="Proteomes" id="UP000185192">
    <property type="component" value="Unassembled WGS sequence"/>
</dbReference>
<dbReference type="PRINTS" id="PR00080">
    <property type="entry name" value="SDRFAMILY"/>
</dbReference>
<evidence type="ECO:0000313" key="3">
    <source>
        <dbReference type="Proteomes" id="UP000185192"/>
    </source>
</evidence>
<keyword evidence="3" id="KW-1185">Reference proteome</keyword>
<dbReference type="OrthoDB" id="9789398at2"/>
<dbReference type="FunFam" id="3.40.50.720:FF:000084">
    <property type="entry name" value="Short-chain dehydrogenase reductase"/>
    <property type="match status" value="1"/>
</dbReference>
<proteinExistence type="inferred from homology"/>
<dbReference type="RefSeq" id="WP_074203425.1">
    <property type="nucleotide sequence ID" value="NZ_FSQW01000001.1"/>
</dbReference>
<protein>
    <submittedName>
        <fullName evidence="2">7-alpha-hydroxysteroid dehydrogenase</fullName>
    </submittedName>
</protein>
<evidence type="ECO:0000256" key="1">
    <source>
        <dbReference type="ARBA" id="ARBA00006484"/>
    </source>
</evidence>
<dbReference type="InterPro" id="IPR002347">
    <property type="entry name" value="SDR_fam"/>
</dbReference>
<dbReference type="AlphaFoldDB" id="A0A1N6CMX7"/>
<dbReference type="GO" id="GO:0016616">
    <property type="term" value="F:oxidoreductase activity, acting on the CH-OH group of donors, NAD or NADP as acceptor"/>
    <property type="evidence" value="ECO:0007669"/>
    <property type="project" value="TreeGrafter"/>
</dbReference>
<name>A0A1N6CMX7_9SPHN</name>
<organism evidence="2 3">
    <name type="scientific">Parasphingorhabdus marina DSM 22363</name>
    <dbReference type="NCBI Taxonomy" id="1123272"/>
    <lineage>
        <taxon>Bacteria</taxon>
        <taxon>Pseudomonadati</taxon>
        <taxon>Pseudomonadota</taxon>
        <taxon>Alphaproteobacteria</taxon>
        <taxon>Sphingomonadales</taxon>
        <taxon>Sphingomonadaceae</taxon>
        <taxon>Parasphingorhabdus</taxon>
    </lineage>
</organism>
<dbReference type="InterPro" id="IPR036291">
    <property type="entry name" value="NAD(P)-bd_dom_sf"/>
</dbReference>
<dbReference type="GO" id="GO:0030497">
    <property type="term" value="P:fatty acid elongation"/>
    <property type="evidence" value="ECO:0007669"/>
    <property type="project" value="TreeGrafter"/>
</dbReference>
<dbReference type="Pfam" id="PF13561">
    <property type="entry name" value="adh_short_C2"/>
    <property type="match status" value="1"/>
</dbReference>
<dbReference type="CDD" id="cd05233">
    <property type="entry name" value="SDR_c"/>
    <property type="match status" value="1"/>
</dbReference>
<dbReference type="PRINTS" id="PR00081">
    <property type="entry name" value="GDHRDH"/>
</dbReference>
<reference evidence="3" key="1">
    <citation type="submission" date="2016-11" db="EMBL/GenBank/DDBJ databases">
        <authorList>
            <person name="Varghese N."/>
            <person name="Submissions S."/>
        </authorList>
    </citation>
    <scope>NUCLEOTIDE SEQUENCE [LARGE SCALE GENOMIC DNA]</scope>
    <source>
        <strain evidence="3">DSM 22363</strain>
    </source>
</reference>
<dbReference type="Gene3D" id="3.40.50.720">
    <property type="entry name" value="NAD(P)-binding Rossmann-like Domain"/>
    <property type="match status" value="1"/>
</dbReference>
<evidence type="ECO:0000313" key="2">
    <source>
        <dbReference type="EMBL" id="SIN59799.1"/>
    </source>
</evidence>
<gene>
    <name evidence="2" type="ORF">SAMN02745824_0336</name>
</gene>
<dbReference type="PANTHER" id="PTHR42760:SF40">
    <property type="entry name" value="3-OXOACYL-[ACYL-CARRIER-PROTEIN] REDUCTASE, CHLOROPLASTIC"/>
    <property type="match status" value="1"/>
</dbReference>
<accession>A0A1N6CMX7</accession>
<dbReference type="SUPFAM" id="SSF51735">
    <property type="entry name" value="NAD(P)-binding Rossmann-fold domains"/>
    <property type="match status" value="1"/>
</dbReference>
<dbReference type="PANTHER" id="PTHR42760">
    <property type="entry name" value="SHORT-CHAIN DEHYDROGENASES/REDUCTASES FAMILY MEMBER"/>
    <property type="match status" value="1"/>
</dbReference>
<dbReference type="InterPro" id="IPR020904">
    <property type="entry name" value="Sc_DH/Rdtase_CS"/>
</dbReference>
<dbReference type="EMBL" id="FSQW01000001">
    <property type="protein sequence ID" value="SIN59799.1"/>
    <property type="molecule type" value="Genomic_DNA"/>
</dbReference>
<comment type="similarity">
    <text evidence="1">Belongs to the short-chain dehydrogenases/reductases (SDR) family.</text>
</comment>
<dbReference type="PROSITE" id="PS00061">
    <property type="entry name" value="ADH_SHORT"/>
    <property type="match status" value="1"/>
</dbReference>